<dbReference type="PANTHER" id="PTHR33057:SF224">
    <property type="entry name" value="TRANSCRIPTION REPRESSOR"/>
    <property type="match status" value="1"/>
</dbReference>
<evidence type="ECO:0000256" key="1">
    <source>
        <dbReference type="ARBA" id="ARBA00004123"/>
    </source>
</evidence>
<evidence type="ECO:0000313" key="10">
    <source>
        <dbReference type="Proteomes" id="UP001396334"/>
    </source>
</evidence>
<dbReference type="InterPro" id="IPR006458">
    <property type="entry name" value="Ovate_C"/>
</dbReference>
<feature type="compositionally biased region" description="Basic residues" evidence="7">
    <location>
        <begin position="194"/>
        <end position="219"/>
    </location>
</feature>
<accession>A0ABR2SDA5</accession>
<sequence length="334" mass="37580">MAKRFNLRFSRVIPSFRLCRSKKPSNLAEAPGPAIHRLSPVNPKAFDICYPNLPAPPPSTPDDSFVKLHLSPRIASVGCGRTRSCTEQLSPDVSFESLDYSSKKETTRLRVGAKAHSFKLQWKNEAEKKKKKVEEVKPVAAASVSSRDSGCFSSEGTQNEKTGTLITTSRSFSDDSSFQLDQSRTEESYMERKQSKKKLNSGKKVMKRLRSFGSKKHKGSSNSKPNGSKTKRGGLSSEHIDTAARGSMKEQPRMAEGKVRESVAVVTESEDPYEDFKRSMLEMILEKQIFEAKDLEQLLQCFLSLNSREYHEIIVEAFTEIWEALFCDYAMNVL</sequence>
<organism evidence="9 10">
    <name type="scientific">Hibiscus sabdariffa</name>
    <name type="common">roselle</name>
    <dbReference type="NCBI Taxonomy" id="183260"/>
    <lineage>
        <taxon>Eukaryota</taxon>
        <taxon>Viridiplantae</taxon>
        <taxon>Streptophyta</taxon>
        <taxon>Embryophyta</taxon>
        <taxon>Tracheophyta</taxon>
        <taxon>Spermatophyta</taxon>
        <taxon>Magnoliopsida</taxon>
        <taxon>eudicotyledons</taxon>
        <taxon>Gunneridae</taxon>
        <taxon>Pentapetalae</taxon>
        <taxon>rosids</taxon>
        <taxon>malvids</taxon>
        <taxon>Malvales</taxon>
        <taxon>Malvaceae</taxon>
        <taxon>Malvoideae</taxon>
        <taxon>Hibiscus</taxon>
    </lineage>
</organism>
<dbReference type="NCBIfam" id="TIGR01568">
    <property type="entry name" value="A_thal_3678"/>
    <property type="match status" value="1"/>
</dbReference>
<protein>
    <recommendedName>
        <fullName evidence="6">Transcription repressor</fullName>
    </recommendedName>
    <alternativeName>
        <fullName evidence="6">Ovate family protein</fullName>
    </alternativeName>
</protein>
<dbReference type="EMBL" id="JBBPBN010000015">
    <property type="protein sequence ID" value="KAK9023205.1"/>
    <property type="molecule type" value="Genomic_DNA"/>
</dbReference>
<evidence type="ECO:0000256" key="3">
    <source>
        <dbReference type="ARBA" id="ARBA00023015"/>
    </source>
</evidence>
<keyword evidence="2 6" id="KW-0678">Repressor</keyword>
<name>A0ABR2SDA5_9ROSI</name>
<feature type="compositionally biased region" description="Low complexity" evidence="7">
    <location>
        <begin position="169"/>
        <end position="182"/>
    </location>
</feature>
<feature type="compositionally biased region" description="Polar residues" evidence="7">
    <location>
        <begin position="147"/>
        <end position="168"/>
    </location>
</feature>
<dbReference type="Pfam" id="PF04844">
    <property type="entry name" value="Ovate"/>
    <property type="match status" value="1"/>
</dbReference>
<dbReference type="PROSITE" id="PS51754">
    <property type="entry name" value="OVATE"/>
    <property type="match status" value="1"/>
</dbReference>
<evidence type="ECO:0000259" key="8">
    <source>
        <dbReference type="PROSITE" id="PS51754"/>
    </source>
</evidence>
<evidence type="ECO:0000256" key="7">
    <source>
        <dbReference type="SAM" id="MobiDB-lite"/>
    </source>
</evidence>
<comment type="subcellular location">
    <subcellularLocation>
        <location evidence="1 6">Nucleus</location>
    </subcellularLocation>
</comment>
<dbReference type="PANTHER" id="PTHR33057">
    <property type="entry name" value="TRANSCRIPTION REPRESSOR OFP7-RELATED"/>
    <property type="match status" value="1"/>
</dbReference>
<keyword evidence="3 6" id="KW-0805">Transcription regulation</keyword>
<feature type="region of interest" description="Disordered" evidence="7">
    <location>
        <begin position="126"/>
        <end position="263"/>
    </location>
</feature>
<evidence type="ECO:0000256" key="2">
    <source>
        <dbReference type="ARBA" id="ARBA00022491"/>
    </source>
</evidence>
<reference evidence="9 10" key="1">
    <citation type="journal article" date="2024" name="G3 (Bethesda)">
        <title>Genome assembly of Hibiscus sabdariffa L. provides insights into metabolisms of medicinal natural products.</title>
        <authorList>
            <person name="Kim T."/>
        </authorList>
    </citation>
    <scope>NUCLEOTIDE SEQUENCE [LARGE SCALE GENOMIC DNA]</scope>
    <source>
        <strain evidence="9">TK-2024</strain>
        <tissue evidence="9">Old leaves</tissue>
    </source>
</reference>
<feature type="compositionally biased region" description="Basic and acidic residues" evidence="7">
    <location>
        <begin position="126"/>
        <end position="137"/>
    </location>
</feature>
<gene>
    <name evidence="9" type="ORF">V6N11_003431</name>
</gene>
<evidence type="ECO:0000313" key="9">
    <source>
        <dbReference type="EMBL" id="KAK9023205.1"/>
    </source>
</evidence>
<evidence type="ECO:0000256" key="6">
    <source>
        <dbReference type="RuleBase" id="RU367028"/>
    </source>
</evidence>
<comment type="caution">
    <text evidence="9">The sequence shown here is derived from an EMBL/GenBank/DDBJ whole genome shotgun (WGS) entry which is preliminary data.</text>
</comment>
<dbReference type="Proteomes" id="UP001396334">
    <property type="component" value="Unassembled WGS sequence"/>
</dbReference>
<proteinExistence type="predicted"/>
<keyword evidence="4 6" id="KW-0804">Transcription</keyword>
<feature type="compositionally biased region" description="Basic and acidic residues" evidence="7">
    <location>
        <begin position="238"/>
        <end position="261"/>
    </location>
</feature>
<comment type="function">
    <text evidence="6">Transcriptional repressor that regulates multiple aspects of plant growth and development.</text>
</comment>
<feature type="domain" description="OVATE" evidence="8">
    <location>
        <begin position="265"/>
        <end position="324"/>
    </location>
</feature>
<feature type="compositionally biased region" description="Basic and acidic residues" evidence="7">
    <location>
        <begin position="183"/>
        <end position="193"/>
    </location>
</feature>
<keyword evidence="5 6" id="KW-0539">Nucleus</keyword>
<evidence type="ECO:0000256" key="4">
    <source>
        <dbReference type="ARBA" id="ARBA00023163"/>
    </source>
</evidence>
<dbReference type="InterPro" id="IPR038933">
    <property type="entry name" value="Ovate"/>
</dbReference>
<evidence type="ECO:0000256" key="5">
    <source>
        <dbReference type="ARBA" id="ARBA00023242"/>
    </source>
</evidence>
<keyword evidence="10" id="KW-1185">Reference proteome</keyword>